<protein>
    <submittedName>
        <fullName evidence="11">Endoglucanase</fullName>
    </submittedName>
</protein>
<dbReference type="EMBL" id="JQ844199">
    <property type="protein sequence ID" value="AGS52486.1"/>
    <property type="molecule type" value="Genomic_DNA"/>
</dbReference>
<evidence type="ECO:0000256" key="1">
    <source>
        <dbReference type="ARBA" id="ARBA00005641"/>
    </source>
</evidence>
<dbReference type="AlphaFoldDB" id="A0A806JZ95"/>
<dbReference type="Pfam" id="PF00150">
    <property type="entry name" value="Cellulase"/>
    <property type="match status" value="1"/>
</dbReference>
<evidence type="ECO:0000256" key="8">
    <source>
        <dbReference type="SAM" id="MobiDB-lite"/>
    </source>
</evidence>
<dbReference type="SUPFAM" id="SSF51445">
    <property type="entry name" value="(Trans)glycosidases"/>
    <property type="match status" value="1"/>
</dbReference>
<keyword evidence="5 7" id="KW-0326">Glycosidase</keyword>
<comment type="similarity">
    <text evidence="1 7">Belongs to the glycosyl hydrolase 5 (cellulase A) family.</text>
</comment>
<dbReference type="PANTHER" id="PTHR31297:SF41">
    <property type="entry name" value="ENDOGLUCANASE, PUTATIVE (AFU_ORTHOLOGUE AFUA_5G01830)-RELATED"/>
    <property type="match status" value="1"/>
</dbReference>
<keyword evidence="6" id="KW-0624">Polysaccharide degradation</keyword>
<evidence type="ECO:0000256" key="3">
    <source>
        <dbReference type="ARBA" id="ARBA00023001"/>
    </source>
</evidence>
<feature type="compositionally biased region" description="Low complexity" evidence="8">
    <location>
        <begin position="381"/>
        <end position="414"/>
    </location>
</feature>
<evidence type="ECO:0000256" key="6">
    <source>
        <dbReference type="ARBA" id="ARBA00023326"/>
    </source>
</evidence>
<keyword evidence="9" id="KW-0732">Signal</keyword>
<evidence type="ECO:0000259" key="10">
    <source>
        <dbReference type="Pfam" id="PF00150"/>
    </source>
</evidence>
<evidence type="ECO:0000256" key="4">
    <source>
        <dbReference type="ARBA" id="ARBA00023277"/>
    </source>
</evidence>
<dbReference type="GO" id="GO:0005576">
    <property type="term" value="C:extracellular region"/>
    <property type="evidence" value="ECO:0007669"/>
    <property type="project" value="TreeGrafter"/>
</dbReference>
<keyword evidence="3" id="KW-0136">Cellulose degradation</keyword>
<dbReference type="InterPro" id="IPR001547">
    <property type="entry name" value="Glyco_hydro_5"/>
</dbReference>
<organism evidence="11">
    <name type="scientific">uncultured bacterium contig00214</name>
    <dbReference type="NCBI Taxonomy" id="1181611"/>
    <lineage>
        <taxon>Bacteria</taxon>
        <taxon>environmental samples</taxon>
    </lineage>
</organism>
<reference evidence="11" key="1">
    <citation type="submission" date="2012-03" db="EMBL/GenBank/DDBJ databases">
        <title>Functional metagenomics reveals considerable lignocellulase gene clusters in the gut microbiome of a wood-feeding higher termite.</title>
        <authorList>
            <person name="Liu N."/>
        </authorList>
    </citation>
    <scope>NUCLEOTIDE SEQUENCE</scope>
</reference>
<keyword evidence="4" id="KW-0119">Carbohydrate metabolism</keyword>
<feature type="domain" description="Glycoside hydrolase family 5" evidence="10">
    <location>
        <begin position="56"/>
        <end position="347"/>
    </location>
</feature>
<dbReference type="PANTHER" id="PTHR31297">
    <property type="entry name" value="GLUCAN ENDO-1,6-BETA-GLUCOSIDASE B"/>
    <property type="match status" value="1"/>
</dbReference>
<keyword evidence="2 7" id="KW-0378">Hydrolase</keyword>
<evidence type="ECO:0000313" key="11">
    <source>
        <dbReference type="EMBL" id="AGS52486.1"/>
    </source>
</evidence>
<evidence type="ECO:0000256" key="2">
    <source>
        <dbReference type="ARBA" id="ARBA00022801"/>
    </source>
</evidence>
<feature type="signal peptide" evidence="9">
    <location>
        <begin position="1"/>
        <end position="20"/>
    </location>
</feature>
<feature type="chain" id="PRO_5032651516" evidence="9">
    <location>
        <begin position="21"/>
        <end position="469"/>
    </location>
</feature>
<name>A0A806JZ95_9BACT</name>
<dbReference type="Gene3D" id="3.20.20.80">
    <property type="entry name" value="Glycosidases"/>
    <property type="match status" value="1"/>
</dbReference>
<evidence type="ECO:0000256" key="5">
    <source>
        <dbReference type="ARBA" id="ARBA00023295"/>
    </source>
</evidence>
<dbReference type="GO" id="GO:0030245">
    <property type="term" value="P:cellulose catabolic process"/>
    <property type="evidence" value="ECO:0007669"/>
    <property type="project" value="UniProtKB-KW"/>
</dbReference>
<evidence type="ECO:0000256" key="7">
    <source>
        <dbReference type="RuleBase" id="RU361153"/>
    </source>
</evidence>
<proteinExistence type="inferred from homology"/>
<accession>A0A806JZ95</accession>
<evidence type="ECO:0000256" key="9">
    <source>
        <dbReference type="SAM" id="SignalP"/>
    </source>
</evidence>
<dbReference type="InterPro" id="IPR050386">
    <property type="entry name" value="Glycosyl_hydrolase_5"/>
</dbReference>
<feature type="region of interest" description="Disordered" evidence="8">
    <location>
        <begin position="381"/>
        <end position="416"/>
    </location>
</feature>
<dbReference type="GO" id="GO:0008422">
    <property type="term" value="F:beta-glucosidase activity"/>
    <property type="evidence" value="ECO:0007669"/>
    <property type="project" value="TreeGrafter"/>
</dbReference>
<sequence length="469" mass="51334">MKTHIKSLILAALAATALYAQNPLSMTTMQAVKDMGLGINLGNTFESTGDWITGGTVNAYETAWGSPTITKAMIDGYANGGFKTVRIPVAWSNLMTGKQAGGAYTISTALLDRVDEVVGWVLDNNMYAIVNIHWDGGWWENFPTDSANCMDRYKKMWTQISNKFKDRSGYVVFESLNEEGKWQSVWNMYDNSGSKARAYGILNAINQEFTNIIRASGGNNANRHLLIAGYDTNIDRTIDPAFKMPTDPQNRQAVSVHYYDPFGFTHLEKDEDWAQMSITWGTTAERNDLNNAMNKLKTNFVDNGIPVIVGEYGVAVGGRSAEQIRGYTVAVAEAVYTRNMCPVLWDVQLADNETQYYYNRKSNPPGFVDQQLVTGLKALLPSSSSQSSSSTTATSSSSSATQSSSSATPSSSSSEVGTPILAQTHVRALRATPQQYYNLKGEPLGTAKPAKPGVYIEKSGKNAKKIVVR</sequence>
<dbReference type="InterPro" id="IPR017853">
    <property type="entry name" value="GH"/>
</dbReference>
<dbReference type="GO" id="GO:0009986">
    <property type="term" value="C:cell surface"/>
    <property type="evidence" value="ECO:0007669"/>
    <property type="project" value="TreeGrafter"/>
</dbReference>